<protein>
    <submittedName>
        <fullName evidence="1">Uncharacterized protein</fullName>
    </submittedName>
</protein>
<name>A0ABD2BDY0_VESSQ</name>
<organism evidence="1 2">
    <name type="scientific">Vespula squamosa</name>
    <name type="common">Southern yellow jacket</name>
    <name type="synonym">Wasp</name>
    <dbReference type="NCBI Taxonomy" id="30214"/>
    <lineage>
        <taxon>Eukaryota</taxon>
        <taxon>Metazoa</taxon>
        <taxon>Ecdysozoa</taxon>
        <taxon>Arthropoda</taxon>
        <taxon>Hexapoda</taxon>
        <taxon>Insecta</taxon>
        <taxon>Pterygota</taxon>
        <taxon>Neoptera</taxon>
        <taxon>Endopterygota</taxon>
        <taxon>Hymenoptera</taxon>
        <taxon>Apocrita</taxon>
        <taxon>Aculeata</taxon>
        <taxon>Vespoidea</taxon>
        <taxon>Vespidae</taxon>
        <taxon>Vespinae</taxon>
        <taxon>Vespula</taxon>
    </lineage>
</organism>
<sequence length="63" mass="7394">MQQPPRGETWVGSTCKKSKFNMMQVLPGEWLHISISRCSYLNVTKSGLWIHSAVYYYNYGYKE</sequence>
<accession>A0ABD2BDY0</accession>
<comment type="caution">
    <text evidence="1">The sequence shown here is derived from an EMBL/GenBank/DDBJ whole genome shotgun (WGS) entry which is preliminary data.</text>
</comment>
<evidence type="ECO:0000313" key="1">
    <source>
        <dbReference type="EMBL" id="KAL2730889.1"/>
    </source>
</evidence>
<gene>
    <name evidence="1" type="ORF">V1478_005302</name>
</gene>
<dbReference type="EMBL" id="JAUDFV010000110">
    <property type="protein sequence ID" value="KAL2730889.1"/>
    <property type="molecule type" value="Genomic_DNA"/>
</dbReference>
<dbReference type="AlphaFoldDB" id="A0ABD2BDY0"/>
<reference evidence="1 2" key="1">
    <citation type="journal article" date="2024" name="Ann. Entomol. Soc. Am.">
        <title>Genomic analyses of the southern and eastern yellowjacket wasps (Hymenoptera: Vespidae) reveal evolutionary signatures of social life.</title>
        <authorList>
            <person name="Catto M.A."/>
            <person name="Caine P.B."/>
            <person name="Orr S.E."/>
            <person name="Hunt B.G."/>
            <person name="Goodisman M.A.D."/>
        </authorList>
    </citation>
    <scope>NUCLEOTIDE SEQUENCE [LARGE SCALE GENOMIC DNA]</scope>
    <source>
        <strain evidence="1">233</strain>
        <tissue evidence="1">Head and thorax</tissue>
    </source>
</reference>
<evidence type="ECO:0000313" key="2">
    <source>
        <dbReference type="Proteomes" id="UP001607302"/>
    </source>
</evidence>
<keyword evidence="2" id="KW-1185">Reference proteome</keyword>
<dbReference type="Proteomes" id="UP001607302">
    <property type="component" value="Unassembled WGS sequence"/>
</dbReference>
<proteinExistence type="predicted"/>